<keyword evidence="2" id="KW-0813">Transport</keyword>
<dbReference type="GO" id="GO:0006879">
    <property type="term" value="P:intracellular iron ion homeostasis"/>
    <property type="evidence" value="ECO:0007669"/>
    <property type="project" value="TreeGrafter"/>
</dbReference>
<gene>
    <name evidence="14" type="ORF">C2E20_4643</name>
</gene>
<dbReference type="GO" id="GO:0140359">
    <property type="term" value="F:ABC-type transporter activity"/>
    <property type="evidence" value="ECO:0007669"/>
    <property type="project" value="InterPro"/>
</dbReference>
<dbReference type="AlphaFoldDB" id="A0A2P6VCX8"/>
<keyword evidence="8 9" id="KW-0472">Membrane</keyword>
<dbReference type="InterPro" id="IPR039421">
    <property type="entry name" value="Type_1_exporter"/>
</dbReference>
<dbReference type="Gene3D" id="3.40.50.300">
    <property type="entry name" value="P-loop containing nucleotide triphosphate hydrolases"/>
    <property type="match status" value="1"/>
</dbReference>
<dbReference type="Pfam" id="PF00664">
    <property type="entry name" value="ABC_membrane"/>
    <property type="match status" value="1"/>
</dbReference>
<keyword evidence="6" id="KW-0067">ATP-binding</keyword>
<dbReference type="PROSITE" id="PS00211">
    <property type="entry name" value="ABC_TRANSPORTER_1"/>
    <property type="match status" value="1"/>
</dbReference>
<feature type="domain" description="ABC transmembrane type-1" evidence="13">
    <location>
        <begin position="82"/>
        <end position="391"/>
    </location>
</feature>
<dbReference type="GO" id="GO:0016887">
    <property type="term" value="F:ATP hydrolysis activity"/>
    <property type="evidence" value="ECO:0007669"/>
    <property type="project" value="InterPro"/>
</dbReference>
<feature type="compositionally biased region" description="Gly residues" evidence="10">
    <location>
        <begin position="434"/>
        <end position="444"/>
    </location>
</feature>
<comment type="caution">
    <text evidence="14">The sequence shown here is derived from an EMBL/GenBank/DDBJ whole genome shotgun (WGS) entry which is preliminary data.</text>
</comment>
<feature type="repeat" description="Solcar" evidence="9">
    <location>
        <begin position="796"/>
        <end position="885"/>
    </location>
</feature>
<feature type="domain" description="ABC transporter" evidence="12">
    <location>
        <begin position="481"/>
        <end position="716"/>
    </location>
</feature>
<dbReference type="InterPro" id="IPR018108">
    <property type="entry name" value="MCP_transmembrane"/>
</dbReference>
<dbReference type="PROSITE" id="PS50893">
    <property type="entry name" value="ABC_TRANSPORTER_2"/>
    <property type="match status" value="1"/>
</dbReference>
<dbReference type="InterPro" id="IPR011527">
    <property type="entry name" value="ABC1_TM_dom"/>
</dbReference>
<keyword evidence="4 9" id="KW-0812">Transmembrane</keyword>
<evidence type="ECO:0000256" key="2">
    <source>
        <dbReference type="ARBA" id="ARBA00022448"/>
    </source>
</evidence>
<dbReference type="InterPro" id="IPR003593">
    <property type="entry name" value="AAA+_ATPase"/>
</dbReference>
<accession>A0A2P6VCX8</accession>
<feature type="compositionally biased region" description="Gly residues" evidence="10">
    <location>
        <begin position="742"/>
        <end position="752"/>
    </location>
</feature>
<dbReference type="GO" id="GO:0005524">
    <property type="term" value="F:ATP binding"/>
    <property type="evidence" value="ECO:0007669"/>
    <property type="project" value="UniProtKB-KW"/>
</dbReference>
<feature type="transmembrane region" description="Helical" evidence="11">
    <location>
        <begin position="856"/>
        <end position="878"/>
    </location>
</feature>
<evidence type="ECO:0000256" key="8">
    <source>
        <dbReference type="ARBA" id="ARBA00023136"/>
    </source>
</evidence>
<evidence type="ECO:0000313" key="15">
    <source>
        <dbReference type="Proteomes" id="UP000239649"/>
    </source>
</evidence>
<dbReference type="InterPro" id="IPR003439">
    <property type="entry name" value="ABC_transporter-like_ATP-bd"/>
</dbReference>
<dbReference type="Pfam" id="PF00153">
    <property type="entry name" value="Mito_carr"/>
    <property type="match status" value="3"/>
</dbReference>
<dbReference type="SUPFAM" id="SSF90123">
    <property type="entry name" value="ABC transporter transmembrane region"/>
    <property type="match status" value="1"/>
</dbReference>
<dbReference type="Pfam" id="PF00005">
    <property type="entry name" value="ABC_tran"/>
    <property type="match status" value="1"/>
</dbReference>
<feature type="compositionally biased region" description="Low complexity" evidence="10">
    <location>
        <begin position="420"/>
        <end position="433"/>
    </location>
</feature>
<dbReference type="STRING" id="554055.A0A2P6VCX8"/>
<keyword evidence="3" id="KW-1003">Cell membrane</keyword>
<evidence type="ECO:0000259" key="13">
    <source>
        <dbReference type="PROSITE" id="PS50929"/>
    </source>
</evidence>
<evidence type="ECO:0000259" key="12">
    <source>
        <dbReference type="PROSITE" id="PS50893"/>
    </source>
</evidence>
<dbReference type="InterPro" id="IPR017871">
    <property type="entry name" value="ABC_transporter-like_CS"/>
</dbReference>
<dbReference type="EMBL" id="LHPF02000012">
    <property type="protein sequence ID" value="PSC71946.1"/>
    <property type="molecule type" value="Genomic_DNA"/>
</dbReference>
<dbReference type="PANTHER" id="PTHR24221">
    <property type="entry name" value="ATP-BINDING CASSETTE SUB-FAMILY B"/>
    <property type="match status" value="1"/>
</dbReference>
<dbReference type="SUPFAM" id="SSF52540">
    <property type="entry name" value="P-loop containing nucleoside triphosphate hydrolases"/>
    <property type="match status" value="1"/>
</dbReference>
<protein>
    <submittedName>
        <fullName evidence="14">Metal ABC transporter permease</fullName>
    </submittedName>
</protein>
<dbReference type="SMART" id="SM00382">
    <property type="entry name" value="AAA"/>
    <property type="match status" value="1"/>
</dbReference>
<dbReference type="InterPro" id="IPR023395">
    <property type="entry name" value="MCP_dom_sf"/>
</dbReference>
<dbReference type="GO" id="GO:0005743">
    <property type="term" value="C:mitochondrial inner membrane"/>
    <property type="evidence" value="ECO:0007669"/>
    <property type="project" value="TreeGrafter"/>
</dbReference>
<dbReference type="Proteomes" id="UP000239649">
    <property type="component" value="Unassembled WGS sequence"/>
</dbReference>
<evidence type="ECO:0000256" key="7">
    <source>
        <dbReference type="ARBA" id="ARBA00022989"/>
    </source>
</evidence>
<evidence type="ECO:0000256" key="1">
    <source>
        <dbReference type="ARBA" id="ARBA00004651"/>
    </source>
</evidence>
<feature type="repeat" description="Solcar" evidence="9">
    <location>
        <begin position="911"/>
        <end position="1029"/>
    </location>
</feature>
<dbReference type="InterPro" id="IPR036640">
    <property type="entry name" value="ABC1_TM_sf"/>
</dbReference>
<feature type="transmembrane region" description="Helical" evidence="11">
    <location>
        <begin position="223"/>
        <end position="242"/>
    </location>
</feature>
<dbReference type="OrthoDB" id="6500128at2759"/>
<feature type="transmembrane region" description="Helical" evidence="11">
    <location>
        <begin position="366"/>
        <end position="386"/>
    </location>
</feature>
<proteinExistence type="predicted"/>
<dbReference type="Gene3D" id="1.20.1560.10">
    <property type="entry name" value="ABC transporter type 1, transmembrane domain"/>
    <property type="match status" value="2"/>
</dbReference>
<keyword evidence="7 11" id="KW-1133">Transmembrane helix</keyword>
<sequence>MLQLHSTVALQRRRCRLAAAVSTAAAAARLPADDEPVLATPADYRPPSPLPPPPTQATLVQVLPYLLRLAFGSPQLTLRLGAALALLLTYKAAGLSAPFFFKRAVDALAAGATDAGVRAAAAALLLSGACRVVAGMARELQQPMFAPVAQNVGRRVAFFTLSHVLDLDLQYHLDRKTGALSRILERGARSAATIFKAVVFTFVPTALELTAVCVILARAFHPRVSLLVVATFAAYALWTVLLTKVATGVRREVKDLDNAITSKAMDALLNFETVKLFGNAALEVRQYDTSLTAYQGSMVRLDLAAAALNAGQIFILTAGLTLVMLAAATGAAAGGAAAAGAAAGAAAAGAGGPGATAWSITAGDLVMINGLLFQLWGPLQFLGWLYREVRQSLVDMEDLFSLLRTPSRLPEGSRELPTLAPATSGSAAAAANGGRNGATHGGTAGEAAAAAALDERQRSSGAASSSGGGATPAAASQGLRLELRDVHFSYGPEGRQVVKGLSIEAAPGESIAIVGPSGSGKSTLLRLLVRLYDCNEGQVLLNGVDVRELRQVSLRAAVAVVPQDTVLFNDTVLHNVAYGAPGAPLSAVRAAASAAKLDAAIARMPAGWSTMVGERGLKLSGGEKQRVAIARAFLRRPRLLICDEATSALDTATERGIQASLRDLATGRTAVFVAHRLSTVQACDRIYVMSDGLVAEQGTHAELMAARGIYWDMWQLQRAEQALEAHLHPSDAQLAQQQQQQNGGGGGGGGSSDEGELQPPALGGGVSLRVDGGAGTAQRRRLGRSTPMAVDAKPQDPQWKHALAGATAGLTTSLSLHPLDVIKTRLQVQDGASLLPAYRGTLDALRHIVREEGWRALYSGLTPALAGSGLAWGVYFFAYNRAKQRYQRQQLRRSGGGGSGGGAQQQQQQRLGPAMHLLSAAEAGTVVCFITNPIWVVKTRLQLQRRTLAQAAAAAAAPAAGGVPRQVLAGGAAAAAETCALEYRGFVHAFVQIARCEGLRGLYKGLLPSLLLVSHGAIQFAVYEELKVAAQHLPLSRFTRSLDGLLGGGSSGGAGASAGTGGGSGGGHAPRELSPAEITACGALSKLAASVATYPSQVLRSRLQQRMDARALQYTGVGDVIRKTLQREGIRGFYKGLAPNVLRVMPQSALTFLVYESVMRALAAQAAGSSGGGGGAVAQQQQRSAAAQ</sequence>
<organism evidence="14 15">
    <name type="scientific">Micractinium conductrix</name>
    <dbReference type="NCBI Taxonomy" id="554055"/>
    <lineage>
        <taxon>Eukaryota</taxon>
        <taxon>Viridiplantae</taxon>
        <taxon>Chlorophyta</taxon>
        <taxon>core chlorophytes</taxon>
        <taxon>Trebouxiophyceae</taxon>
        <taxon>Chlorellales</taxon>
        <taxon>Chlorellaceae</taxon>
        <taxon>Chlorella clade</taxon>
        <taxon>Micractinium</taxon>
    </lineage>
</organism>
<feature type="compositionally biased region" description="Low complexity" evidence="10">
    <location>
        <begin position="459"/>
        <end position="474"/>
    </location>
</feature>
<evidence type="ECO:0000313" key="14">
    <source>
        <dbReference type="EMBL" id="PSC71946.1"/>
    </source>
</evidence>
<evidence type="ECO:0000256" key="10">
    <source>
        <dbReference type="SAM" id="MobiDB-lite"/>
    </source>
</evidence>
<dbReference type="GO" id="GO:0005886">
    <property type="term" value="C:plasma membrane"/>
    <property type="evidence" value="ECO:0007669"/>
    <property type="project" value="UniProtKB-SubCell"/>
</dbReference>
<evidence type="ECO:0000256" key="11">
    <source>
        <dbReference type="SAM" id="Phobius"/>
    </source>
</evidence>
<feature type="transmembrane region" description="Helical" evidence="11">
    <location>
        <begin position="76"/>
        <end position="93"/>
    </location>
</feature>
<dbReference type="PANTHER" id="PTHR24221:SF470">
    <property type="entry name" value="MITOCHONDRIAL ABC TRANSPORTER ATM"/>
    <property type="match status" value="1"/>
</dbReference>
<evidence type="ECO:0000256" key="9">
    <source>
        <dbReference type="PROSITE-ProRule" id="PRU00282"/>
    </source>
</evidence>
<feature type="transmembrane region" description="Helical" evidence="11">
    <location>
        <begin position="194"/>
        <end position="217"/>
    </location>
</feature>
<feature type="transmembrane region" description="Helical" evidence="11">
    <location>
        <begin position="313"/>
        <end position="346"/>
    </location>
</feature>
<evidence type="ECO:0000256" key="6">
    <source>
        <dbReference type="ARBA" id="ARBA00022840"/>
    </source>
</evidence>
<feature type="region of interest" description="Disordered" evidence="10">
    <location>
        <begin position="410"/>
        <end position="474"/>
    </location>
</feature>
<evidence type="ECO:0000256" key="3">
    <source>
        <dbReference type="ARBA" id="ARBA00022475"/>
    </source>
</evidence>
<keyword evidence="15" id="KW-1185">Reference proteome</keyword>
<name>A0A2P6VCX8_9CHLO</name>
<dbReference type="PROSITE" id="PS50929">
    <property type="entry name" value="ABC_TM1F"/>
    <property type="match status" value="1"/>
</dbReference>
<feature type="region of interest" description="Disordered" evidence="10">
    <location>
        <begin position="729"/>
        <end position="795"/>
    </location>
</feature>
<dbReference type="InterPro" id="IPR027417">
    <property type="entry name" value="P-loop_NTPase"/>
</dbReference>
<evidence type="ECO:0000256" key="4">
    <source>
        <dbReference type="ARBA" id="ARBA00022692"/>
    </source>
</evidence>
<feature type="repeat" description="Solcar" evidence="9">
    <location>
        <begin position="1076"/>
        <end position="1161"/>
    </location>
</feature>
<reference evidence="14 15" key="1">
    <citation type="journal article" date="2018" name="Plant J.">
        <title>Genome sequences of Chlorella sorokiniana UTEX 1602 and Micractinium conductrix SAG 241.80: implications to maltose excretion by a green alga.</title>
        <authorList>
            <person name="Arriola M.B."/>
            <person name="Velmurugan N."/>
            <person name="Zhang Y."/>
            <person name="Plunkett M.H."/>
            <person name="Hondzo H."/>
            <person name="Barney B.M."/>
        </authorList>
    </citation>
    <scope>NUCLEOTIDE SEQUENCE [LARGE SCALE GENOMIC DNA]</scope>
    <source>
        <strain evidence="14 15">SAG 241.80</strain>
    </source>
</reference>
<evidence type="ECO:0000256" key="5">
    <source>
        <dbReference type="ARBA" id="ARBA00022741"/>
    </source>
</evidence>
<keyword evidence="5" id="KW-0547">Nucleotide-binding</keyword>
<comment type="subcellular location">
    <subcellularLocation>
        <location evidence="1">Cell membrane</location>
        <topology evidence="1">Multi-pass membrane protein</topology>
    </subcellularLocation>
</comment>
<dbReference type="Gene3D" id="1.50.40.10">
    <property type="entry name" value="Mitochondrial carrier domain"/>
    <property type="match status" value="2"/>
</dbReference>
<dbReference type="SUPFAM" id="SSF103506">
    <property type="entry name" value="Mitochondrial carrier"/>
    <property type="match status" value="1"/>
</dbReference>
<dbReference type="PROSITE" id="PS50920">
    <property type="entry name" value="SOLCAR"/>
    <property type="match status" value="3"/>
</dbReference>
<dbReference type="CDD" id="cd18582">
    <property type="entry name" value="ABC_6TM_ATM1_ABCB7"/>
    <property type="match status" value="1"/>
</dbReference>
<dbReference type="FunFam" id="3.40.50.300:FF:000221">
    <property type="entry name" value="Multidrug ABC transporter ATP-binding protein"/>
    <property type="match status" value="1"/>
</dbReference>